<comment type="caution">
    <text evidence="7">The sequence shown here is derived from an EMBL/GenBank/DDBJ whole genome shotgun (WGS) entry which is preliminary data.</text>
</comment>
<reference evidence="7 8" key="1">
    <citation type="submission" date="2024-02" db="EMBL/GenBank/DDBJ databases">
        <title>Rubritalea halochordaticola NBRC 107102.</title>
        <authorList>
            <person name="Ichikawa N."/>
            <person name="Katano-Makiyama Y."/>
            <person name="Hidaka K."/>
        </authorList>
    </citation>
    <scope>NUCLEOTIDE SEQUENCE [LARGE SCALE GENOMIC DNA]</scope>
    <source>
        <strain evidence="7 8">NBRC 107102</strain>
    </source>
</reference>
<keyword evidence="2" id="KW-0805">Transcription regulation</keyword>
<keyword evidence="4" id="KW-0804">Transcription</keyword>
<dbReference type="RefSeq" id="WP_346189957.1">
    <property type="nucleotide sequence ID" value="NZ_BAABRL010000015.1"/>
</dbReference>
<dbReference type="InterPro" id="IPR014284">
    <property type="entry name" value="RNA_pol_sigma-70_dom"/>
</dbReference>
<dbReference type="InterPro" id="IPR014331">
    <property type="entry name" value="RNA_pol_sigma70_ECF_RHOBA"/>
</dbReference>
<dbReference type="InterPro" id="IPR013324">
    <property type="entry name" value="RNA_pol_sigma_r3/r4-like"/>
</dbReference>
<dbReference type="SUPFAM" id="SSF88659">
    <property type="entry name" value="Sigma3 and sigma4 domains of RNA polymerase sigma factors"/>
    <property type="match status" value="1"/>
</dbReference>
<protein>
    <recommendedName>
        <fullName evidence="9">Sigma-70 family RNA polymerase sigma factor</fullName>
    </recommendedName>
</protein>
<feature type="domain" description="RNA polymerase sigma factor 70 region 4 type 2" evidence="6">
    <location>
        <begin position="114"/>
        <end position="166"/>
    </location>
</feature>
<dbReference type="InterPro" id="IPR013249">
    <property type="entry name" value="RNA_pol_sigma70_r4_t2"/>
</dbReference>
<dbReference type="Pfam" id="PF04542">
    <property type="entry name" value="Sigma70_r2"/>
    <property type="match status" value="1"/>
</dbReference>
<evidence type="ECO:0000256" key="4">
    <source>
        <dbReference type="ARBA" id="ARBA00023163"/>
    </source>
</evidence>
<dbReference type="InterPro" id="IPR007627">
    <property type="entry name" value="RNA_pol_sigma70_r2"/>
</dbReference>
<dbReference type="Pfam" id="PF08281">
    <property type="entry name" value="Sigma70_r4_2"/>
    <property type="match status" value="1"/>
</dbReference>
<evidence type="ECO:0000259" key="6">
    <source>
        <dbReference type="Pfam" id="PF08281"/>
    </source>
</evidence>
<dbReference type="InterPro" id="IPR039425">
    <property type="entry name" value="RNA_pol_sigma-70-like"/>
</dbReference>
<dbReference type="Gene3D" id="1.10.1740.10">
    <property type="match status" value="1"/>
</dbReference>
<dbReference type="NCBIfam" id="TIGR02989">
    <property type="entry name" value="Sig-70_gvs1"/>
    <property type="match status" value="1"/>
</dbReference>
<keyword evidence="3" id="KW-0731">Sigma factor</keyword>
<evidence type="ECO:0000313" key="7">
    <source>
        <dbReference type="EMBL" id="GAA5497447.1"/>
    </source>
</evidence>
<proteinExistence type="inferred from homology"/>
<gene>
    <name evidence="7" type="ORF">Rhal01_03643</name>
</gene>
<dbReference type="Proteomes" id="UP001424741">
    <property type="component" value="Unassembled WGS sequence"/>
</dbReference>
<dbReference type="Gene3D" id="1.10.10.10">
    <property type="entry name" value="Winged helix-like DNA-binding domain superfamily/Winged helix DNA-binding domain"/>
    <property type="match status" value="1"/>
</dbReference>
<dbReference type="InterPro" id="IPR013325">
    <property type="entry name" value="RNA_pol_sigma_r2"/>
</dbReference>
<evidence type="ECO:0000256" key="1">
    <source>
        <dbReference type="ARBA" id="ARBA00010641"/>
    </source>
</evidence>
<keyword evidence="8" id="KW-1185">Reference proteome</keyword>
<sequence>MGIFSGSTDDAIVTQIAVHQAELLAYIHSLLPGDPSVQDVLQRTNLVIWKKRKNFEKGTNFRAWAYSIARWEVKSYLKECQRKDWLVIHDDLAKKITESMEESTEETPTHDLRAALDHCLQKLNPSERELITHRYYSETPLKEYAQSSGKSVGSLKVTLSRLRTALRRCIDERQTLDKIIPS</sequence>
<accession>A0ABP9V7W2</accession>
<dbReference type="PANTHER" id="PTHR43133">
    <property type="entry name" value="RNA POLYMERASE ECF-TYPE SIGMA FACTO"/>
    <property type="match status" value="1"/>
</dbReference>
<evidence type="ECO:0000259" key="5">
    <source>
        <dbReference type="Pfam" id="PF04542"/>
    </source>
</evidence>
<dbReference type="SUPFAM" id="SSF88946">
    <property type="entry name" value="Sigma2 domain of RNA polymerase sigma factors"/>
    <property type="match status" value="1"/>
</dbReference>
<dbReference type="EMBL" id="BAABRL010000015">
    <property type="protein sequence ID" value="GAA5497447.1"/>
    <property type="molecule type" value="Genomic_DNA"/>
</dbReference>
<feature type="domain" description="RNA polymerase sigma-70 region 2" evidence="5">
    <location>
        <begin position="19"/>
        <end position="79"/>
    </location>
</feature>
<dbReference type="PANTHER" id="PTHR43133:SF51">
    <property type="entry name" value="RNA POLYMERASE SIGMA FACTOR"/>
    <property type="match status" value="1"/>
</dbReference>
<name>A0ABP9V7W2_9BACT</name>
<evidence type="ECO:0000313" key="8">
    <source>
        <dbReference type="Proteomes" id="UP001424741"/>
    </source>
</evidence>
<comment type="similarity">
    <text evidence="1">Belongs to the sigma-70 factor family. ECF subfamily.</text>
</comment>
<evidence type="ECO:0000256" key="3">
    <source>
        <dbReference type="ARBA" id="ARBA00023082"/>
    </source>
</evidence>
<dbReference type="NCBIfam" id="TIGR02937">
    <property type="entry name" value="sigma70-ECF"/>
    <property type="match status" value="1"/>
</dbReference>
<evidence type="ECO:0000256" key="2">
    <source>
        <dbReference type="ARBA" id="ARBA00023015"/>
    </source>
</evidence>
<dbReference type="InterPro" id="IPR036388">
    <property type="entry name" value="WH-like_DNA-bd_sf"/>
</dbReference>
<organism evidence="7 8">
    <name type="scientific">Rubritalea halochordaticola</name>
    <dbReference type="NCBI Taxonomy" id="714537"/>
    <lineage>
        <taxon>Bacteria</taxon>
        <taxon>Pseudomonadati</taxon>
        <taxon>Verrucomicrobiota</taxon>
        <taxon>Verrucomicrobiia</taxon>
        <taxon>Verrucomicrobiales</taxon>
        <taxon>Rubritaleaceae</taxon>
        <taxon>Rubritalea</taxon>
    </lineage>
</organism>
<evidence type="ECO:0008006" key="9">
    <source>
        <dbReference type="Google" id="ProtNLM"/>
    </source>
</evidence>